<dbReference type="EMBL" id="CAXDID020000377">
    <property type="protein sequence ID" value="CAL6084151.1"/>
    <property type="molecule type" value="Genomic_DNA"/>
</dbReference>
<feature type="region of interest" description="Disordered" evidence="2">
    <location>
        <begin position="459"/>
        <end position="491"/>
    </location>
</feature>
<gene>
    <name evidence="4" type="ORF">HINF_LOCUS62063</name>
    <name evidence="3" type="ORF">HINF_LOCUS62876</name>
</gene>
<sequence length="491" mass="56119">MKSIFQPPIKVNTNQPVVNNLFKPPVNLKTEIKQEKPQIQQPIEAVKQTPTTQQIVQPAPQIVEIQNSKPNPFVPPVQVSSNTFKPPITIAKADVQQNPFKPPVVVAKPDISQNLFKPPVAAVKADQSQNIFRPPIKIEKQTIQPAQTDSSIFKPLISNNPVNIEQVLEAAVVQDDPFNPINIQITEPVKPAIEITFDPFQTLDSFGYQSTRNDNPIFQIPSQQASVFLSDPIQAKIDQEWAENTMLRIQQYRHYNSNPALESLLTKLQQEVNELQNELSEKNQMEEEIKELTIEKDQLQLELANCIEVDNEQFVLETKNEIKELKEELAENKKIAHQRLNRIKQLNLEKEKQAALFNDSELEIQEMDAKIQNLEQFLQRQRATAKELIRTKLNFDVQNEQELSSKINELKSTMNTEIETITAELDKTKAVNEHLQKQQFSFKPKVSFKLQTDKNISLSEAPKPIEAEVKESGPKKFSFSAQKNQDDDKSE</sequence>
<evidence type="ECO:0000313" key="4">
    <source>
        <dbReference type="EMBL" id="CAL6084151.1"/>
    </source>
</evidence>
<accession>A0AA86RIX2</accession>
<proteinExistence type="predicted"/>
<feature type="compositionally biased region" description="Basic and acidic residues" evidence="2">
    <location>
        <begin position="463"/>
        <end position="474"/>
    </location>
</feature>
<keyword evidence="5" id="KW-1185">Reference proteome</keyword>
<dbReference type="Proteomes" id="UP001642409">
    <property type="component" value="Unassembled WGS sequence"/>
</dbReference>
<feature type="coiled-coil region" evidence="1">
    <location>
        <begin position="258"/>
        <end position="391"/>
    </location>
</feature>
<protein>
    <submittedName>
        <fullName evidence="4">Hypothetical_protein</fullName>
    </submittedName>
</protein>
<dbReference type="EMBL" id="CATOUU010001166">
    <property type="protein sequence ID" value="CAI9975231.1"/>
    <property type="molecule type" value="Genomic_DNA"/>
</dbReference>
<keyword evidence="1" id="KW-0175">Coiled coil</keyword>
<organism evidence="3">
    <name type="scientific">Hexamita inflata</name>
    <dbReference type="NCBI Taxonomy" id="28002"/>
    <lineage>
        <taxon>Eukaryota</taxon>
        <taxon>Metamonada</taxon>
        <taxon>Diplomonadida</taxon>
        <taxon>Hexamitidae</taxon>
        <taxon>Hexamitinae</taxon>
        <taxon>Hexamita</taxon>
    </lineage>
</organism>
<evidence type="ECO:0000256" key="1">
    <source>
        <dbReference type="SAM" id="Coils"/>
    </source>
</evidence>
<dbReference type="AlphaFoldDB" id="A0AA86RIX2"/>
<comment type="caution">
    <text evidence="3">The sequence shown here is derived from an EMBL/GenBank/DDBJ whole genome shotgun (WGS) entry which is preliminary data.</text>
</comment>
<reference evidence="3" key="1">
    <citation type="submission" date="2023-06" db="EMBL/GenBank/DDBJ databases">
        <authorList>
            <person name="Kurt Z."/>
        </authorList>
    </citation>
    <scope>NUCLEOTIDE SEQUENCE</scope>
</reference>
<evidence type="ECO:0000256" key="2">
    <source>
        <dbReference type="SAM" id="MobiDB-lite"/>
    </source>
</evidence>
<evidence type="ECO:0000313" key="5">
    <source>
        <dbReference type="Proteomes" id="UP001642409"/>
    </source>
</evidence>
<name>A0AA86RIX2_9EUKA</name>
<evidence type="ECO:0000313" key="3">
    <source>
        <dbReference type="EMBL" id="CAI9975231.1"/>
    </source>
</evidence>
<reference evidence="4 5" key="2">
    <citation type="submission" date="2024-07" db="EMBL/GenBank/DDBJ databases">
        <authorList>
            <person name="Akdeniz Z."/>
        </authorList>
    </citation>
    <scope>NUCLEOTIDE SEQUENCE [LARGE SCALE GENOMIC DNA]</scope>
</reference>